<accession>A0A412X6Z3</accession>
<dbReference type="Pfam" id="PF19289">
    <property type="entry name" value="PmbA_TldD_3rd"/>
    <property type="match status" value="1"/>
</dbReference>
<evidence type="ECO:0000313" key="4">
    <source>
        <dbReference type="Proteomes" id="UP000283589"/>
    </source>
</evidence>
<comment type="caution">
    <text evidence="3">The sequence shown here is derived from an EMBL/GenBank/DDBJ whole genome shotgun (WGS) entry which is preliminary data.</text>
</comment>
<dbReference type="GO" id="GO:0008237">
    <property type="term" value="F:metallopeptidase activity"/>
    <property type="evidence" value="ECO:0007669"/>
    <property type="project" value="InterPro"/>
</dbReference>
<dbReference type="PANTHER" id="PTHR30624:SF0">
    <property type="entry name" value="METALLOPROTEASE SLR0863"/>
    <property type="match status" value="1"/>
</dbReference>
<proteinExistence type="inferred from homology"/>
<dbReference type="Proteomes" id="UP000283589">
    <property type="component" value="Unassembled WGS sequence"/>
</dbReference>
<dbReference type="GO" id="GO:0006508">
    <property type="term" value="P:proteolysis"/>
    <property type="evidence" value="ECO:0007669"/>
    <property type="project" value="InterPro"/>
</dbReference>
<dbReference type="InterPro" id="IPR051463">
    <property type="entry name" value="Peptidase_U62_metallo"/>
</dbReference>
<reference evidence="3 4" key="1">
    <citation type="submission" date="2018-08" db="EMBL/GenBank/DDBJ databases">
        <title>A genome reference for cultivated species of the human gut microbiota.</title>
        <authorList>
            <person name="Zou Y."/>
            <person name="Xue W."/>
            <person name="Luo G."/>
        </authorList>
    </citation>
    <scope>NUCLEOTIDE SEQUENCE [LARGE SCALE GENOMIC DNA]</scope>
    <source>
        <strain evidence="3 4">AF14-49</strain>
    </source>
</reference>
<feature type="domain" description="Metalloprotease TldD/E C-terminal" evidence="2">
    <location>
        <begin position="303"/>
        <end position="548"/>
    </location>
</feature>
<name>A0A412X6Z3_9BACT</name>
<dbReference type="AlphaFoldDB" id="A0A412X6Z3"/>
<dbReference type="InterPro" id="IPR045569">
    <property type="entry name" value="Metalloprtase-TldD/E_C"/>
</dbReference>
<gene>
    <name evidence="3" type="ORF">DWW18_01370</name>
</gene>
<protein>
    <submittedName>
        <fullName evidence="3">TldD/PmbA family protein</fullName>
    </submittedName>
</protein>
<evidence type="ECO:0000259" key="2">
    <source>
        <dbReference type="Pfam" id="PF19289"/>
    </source>
</evidence>
<dbReference type="STRING" id="1121130.GCA_000519105_00475"/>
<dbReference type="GO" id="GO:0005829">
    <property type="term" value="C:cytosol"/>
    <property type="evidence" value="ECO:0007669"/>
    <property type="project" value="TreeGrafter"/>
</dbReference>
<evidence type="ECO:0000313" key="3">
    <source>
        <dbReference type="EMBL" id="RGV36861.1"/>
    </source>
</evidence>
<evidence type="ECO:0000256" key="1">
    <source>
        <dbReference type="ARBA" id="ARBA00005836"/>
    </source>
</evidence>
<organism evidence="3 4">
    <name type="scientific">Butyricimonas virosa</name>
    <dbReference type="NCBI Taxonomy" id="544645"/>
    <lineage>
        <taxon>Bacteria</taxon>
        <taxon>Pseudomonadati</taxon>
        <taxon>Bacteroidota</taxon>
        <taxon>Bacteroidia</taxon>
        <taxon>Bacteroidales</taxon>
        <taxon>Odoribacteraceae</taxon>
        <taxon>Butyricimonas</taxon>
    </lineage>
</organism>
<dbReference type="EMBL" id="QRZA01000001">
    <property type="protein sequence ID" value="RGV36861.1"/>
    <property type="molecule type" value="Genomic_DNA"/>
</dbReference>
<sequence length="567" mass="63605">MRKTVLVIFSCFLSLLFVPKTYGQGQDKLLGLLKEELAQQMKELKDEEFPPYHMNYRVIDVTSSVVSASFGALMNSQQYRSRTLVPQIRLGDEKLDNFRFNQMGAAMSRYQGPSVARLPLDEENNEDAVRQAIWDEVNNRYKFAVDMYQKTKAESSVNVEEEDKAPYFSEAKVEKYYEAPLPAEKMTIDMDQWAARMKEISAVFKNQPGIMKGDAIMIYTVERRYFVNNEGTEVVQNLPYARIMVFGETKADDGMELPLNLSYFAYDPADLPANDKIIADAKEMVKTLEALRVAPVVDPYTGPALLSGPASGVFFHEIFGHRIEGQRMKSENDGQTFKKMVGQLVLPADMHVYDDPTLRKYAGEDLNGFYKYDDQGVKAERVDVVVNGKLNDFLMTRTPIDGHPRTNGHARASDGFDPVSRQSNLVIETSNPKTPEELRQLLIEEVKKQGKEYGYFFKEVTSGFTFTGKGATNSFNVTPLEVYKVFADGRPDQLVRGVDLIGTPLSMFSNIIYAGNDARVFTGMCGAESGSIPVTAISPTILVNKVETQRKAKSQDILPILPAPGTK</sequence>
<comment type="similarity">
    <text evidence="1">Belongs to the peptidase U62 family.</text>
</comment>
<dbReference type="SUPFAM" id="SSF111283">
    <property type="entry name" value="Putative modulator of DNA gyrase, PmbA/TldD"/>
    <property type="match status" value="1"/>
</dbReference>
<dbReference type="RefSeq" id="WP_118258390.1">
    <property type="nucleotide sequence ID" value="NZ_CALBWO010000031.1"/>
</dbReference>
<dbReference type="InterPro" id="IPR036059">
    <property type="entry name" value="TldD/PmbA_sf"/>
</dbReference>
<dbReference type="PANTHER" id="PTHR30624">
    <property type="entry name" value="UNCHARACTERIZED PROTEIN TLDD AND PMBA"/>
    <property type="match status" value="1"/>
</dbReference>